<reference evidence="1" key="1">
    <citation type="journal article" date="2015" name="Nature">
        <title>Complex archaea that bridge the gap between prokaryotes and eukaryotes.</title>
        <authorList>
            <person name="Spang A."/>
            <person name="Saw J.H."/>
            <person name="Jorgensen S.L."/>
            <person name="Zaremba-Niedzwiedzka K."/>
            <person name="Martijn J."/>
            <person name="Lind A.E."/>
            <person name="van Eijk R."/>
            <person name="Schleper C."/>
            <person name="Guy L."/>
            <person name="Ettema T.J."/>
        </authorList>
    </citation>
    <scope>NUCLEOTIDE SEQUENCE</scope>
</reference>
<comment type="caution">
    <text evidence="1">The sequence shown here is derived from an EMBL/GenBank/DDBJ whole genome shotgun (WGS) entry which is preliminary data.</text>
</comment>
<dbReference type="EMBL" id="LAZR01063604">
    <property type="protein sequence ID" value="KKK59189.1"/>
    <property type="molecule type" value="Genomic_DNA"/>
</dbReference>
<organism evidence="1">
    <name type="scientific">marine sediment metagenome</name>
    <dbReference type="NCBI Taxonomy" id="412755"/>
    <lineage>
        <taxon>unclassified sequences</taxon>
        <taxon>metagenomes</taxon>
        <taxon>ecological metagenomes</taxon>
    </lineage>
</organism>
<sequence length="146" mass="15640">MAEKVKFDIDVETKRAVASIKRLDKAVEDLGGKAMLELIKKEQKLIRTKKQLTKVTGKATPVFSKFTKGIALGNLAATAMTKAIGSLTKGLGEIGKAVLIAARISALNRVYQFTGKAAGISSIQLNRYKNSLIASGIAEKEALEYG</sequence>
<name>A0A0F8YYQ8_9ZZZZ</name>
<gene>
    <name evidence="1" type="ORF">LCGC14_3036870</name>
</gene>
<dbReference type="AlphaFoldDB" id="A0A0F8YYQ8"/>
<proteinExistence type="predicted"/>
<protein>
    <submittedName>
        <fullName evidence="1">Uncharacterized protein</fullName>
    </submittedName>
</protein>
<evidence type="ECO:0000313" key="1">
    <source>
        <dbReference type="EMBL" id="KKK59189.1"/>
    </source>
</evidence>
<accession>A0A0F8YYQ8</accession>